<proteinExistence type="predicted"/>
<protein>
    <submittedName>
        <fullName evidence="1">Uncharacterized protein</fullName>
    </submittedName>
</protein>
<dbReference type="EMBL" id="BSOW01000002">
    <property type="protein sequence ID" value="GLR84000.1"/>
    <property type="molecule type" value="Genomic_DNA"/>
</dbReference>
<evidence type="ECO:0000313" key="2">
    <source>
        <dbReference type="Proteomes" id="UP001156905"/>
    </source>
</evidence>
<organism evidence="1 2">
    <name type="scientific">Bradyrhizobium iriomotense</name>
    <dbReference type="NCBI Taxonomy" id="441950"/>
    <lineage>
        <taxon>Bacteria</taxon>
        <taxon>Pseudomonadati</taxon>
        <taxon>Pseudomonadota</taxon>
        <taxon>Alphaproteobacteria</taxon>
        <taxon>Hyphomicrobiales</taxon>
        <taxon>Nitrobacteraceae</taxon>
        <taxon>Bradyrhizobium</taxon>
    </lineage>
</organism>
<gene>
    <name evidence="1" type="ORF">GCM10007857_07100</name>
</gene>
<reference evidence="2" key="1">
    <citation type="journal article" date="2019" name="Int. J. Syst. Evol. Microbiol.">
        <title>The Global Catalogue of Microorganisms (GCM) 10K type strain sequencing project: providing services to taxonomists for standard genome sequencing and annotation.</title>
        <authorList>
            <consortium name="The Broad Institute Genomics Platform"/>
            <consortium name="The Broad Institute Genome Sequencing Center for Infectious Disease"/>
            <person name="Wu L."/>
            <person name="Ma J."/>
        </authorList>
    </citation>
    <scope>NUCLEOTIDE SEQUENCE [LARGE SCALE GENOMIC DNA]</scope>
    <source>
        <strain evidence="2">NBRC 102520</strain>
    </source>
</reference>
<keyword evidence="2" id="KW-1185">Reference proteome</keyword>
<accession>A0ABQ6ARF9</accession>
<dbReference type="Proteomes" id="UP001156905">
    <property type="component" value="Unassembled WGS sequence"/>
</dbReference>
<comment type="caution">
    <text evidence="1">The sequence shown here is derived from an EMBL/GenBank/DDBJ whole genome shotgun (WGS) entry which is preliminary data.</text>
</comment>
<evidence type="ECO:0000313" key="1">
    <source>
        <dbReference type="EMBL" id="GLR84000.1"/>
    </source>
</evidence>
<name>A0ABQ6ARF9_9BRAD</name>
<sequence length="112" mass="12414">MDKPKHRISKKMERLMKLNAIQVKETLKQLGAQVLPDGHPAVPQLNSLFGDHTFFVDESGLKVLEPTDSSEMGSRTGEVVSLADWSDPELTSLRAHEPEPTGVIVVFEPSKH</sequence>